<gene>
    <name evidence="1" type="ORF">VNO77_44802</name>
</gene>
<dbReference type="Proteomes" id="UP001367508">
    <property type="component" value="Unassembled WGS sequence"/>
</dbReference>
<accession>A0AAN9PR19</accession>
<protein>
    <submittedName>
        <fullName evidence="1">Uncharacterized protein</fullName>
    </submittedName>
</protein>
<evidence type="ECO:0000313" key="2">
    <source>
        <dbReference type="Proteomes" id="UP001367508"/>
    </source>
</evidence>
<sequence>MVLCDVVICRQGQSESLEKLEAKLINGLIKLHKLRSIPDFSTKLVKGIVLLRSWLCQVSVFKYTSGTVPRSEYTFGKSSPAVGLTTTAAKGPKAINDPEVLSKLDDGIKMSC</sequence>
<comment type="caution">
    <text evidence="1">The sequence shown here is derived from an EMBL/GenBank/DDBJ whole genome shotgun (WGS) entry which is preliminary data.</text>
</comment>
<dbReference type="AlphaFoldDB" id="A0AAN9PR19"/>
<organism evidence="1 2">
    <name type="scientific">Canavalia gladiata</name>
    <name type="common">Sword bean</name>
    <name type="synonym">Dolichos gladiatus</name>
    <dbReference type="NCBI Taxonomy" id="3824"/>
    <lineage>
        <taxon>Eukaryota</taxon>
        <taxon>Viridiplantae</taxon>
        <taxon>Streptophyta</taxon>
        <taxon>Embryophyta</taxon>
        <taxon>Tracheophyta</taxon>
        <taxon>Spermatophyta</taxon>
        <taxon>Magnoliopsida</taxon>
        <taxon>eudicotyledons</taxon>
        <taxon>Gunneridae</taxon>
        <taxon>Pentapetalae</taxon>
        <taxon>rosids</taxon>
        <taxon>fabids</taxon>
        <taxon>Fabales</taxon>
        <taxon>Fabaceae</taxon>
        <taxon>Papilionoideae</taxon>
        <taxon>50 kb inversion clade</taxon>
        <taxon>NPAAA clade</taxon>
        <taxon>indigoferoid/millettioid clade</taxon>
        <taxon>Phaseoleae</taxon>
        <taxon>Canavalia</taxon>
    </lineage>
</organism>
<name>A0AAN9PR19_CANGL</name>
<dbReference type="EMBL" id="JAYMYQ010000011">
    <property type="protein sequence ID" value="KAK7306842.1"/>
    <property type="molecule type" value="Genomic_DNA"/>
</dbReference>
<reference evidence="1 2" key="1">
    <citation type="submission" date="2024-01" db="EMBL/GenBank/DDBJ databases">
        <title>The genomes of 5 underutilized Papilionoideae crops provide insights into root nodulation and disease resistanc.</title>
        <authorList>
            <person name="Jiang F."/>
        </authorList>
    </citation>
    <scope>NUCLEOTIDE SEQUENCE [LARGE SCALE GENOMIC DNA]</scope>
    <source>
        <strain evidence="1">LVBAO_FW01</strain>
        <tissue evidence="1">Leaves</tissue>
    </source>
</reference>
<proteinExistence type="predicted"/>
<evidence type="ECO:0000313" key="1">
    <source>
        <dbReference type="EMBL" id="KAK7306842.1"/>
    </source>
</evidence>
<keyword evidence="2" id="KW-1185">Reference proteome</keyword>